<dbReference type="FunFam" id="3.40.50.1000:FF:000025">
    <property type="entry name" value="HAD hydrolase, family IB"/>
    <property type="match status" value="1"/>
</dbReference>
<comment type="function">
    <text evidence="10">Catalyzes the dephosphorylation of histidinol-phosphate to histidinol, the direct precursor of histidine.</text>
</comment>
<protein>
    <recommendedName>
        <fullName evidence="4">Histidinol-phosphatase</fullName>
        <ecNumber evidence="3">3.1.3.15</ecNumber>
    </recommendedName>
    <alternativeName>
        <fullName evidence="8">Histidinol-phosphate phosphatase</fullName>
    </alternativeName>
</protein>
<evidence type="ECO:0000256" key="10">
    <source>
        <dbReference type="ARBA" id="ARBA00053547"/>
    </source>
</evidence>
<dbReference type="Gene3D" id="3.40.50.1000">
    <property type="entry name" value="HAD superfamily/HAD-like"/>
    <property type="match status" value="1"/>
</dbReference>
<sequence>MTLAIFDLDDTIINGDCANLWSSEMARLGWVGDADAFVRQNDEMMRAYGEGLLTMDDYMKATLAPLARRRVVDVRHQIDAFVEQVIEPRIRPDARNVIDAHRQRGDTLLVISASSAHLVEPIAARVSINHVLAIDIQTEDGVYTGRTSGVLTYREGKVVRLRAWLKAHDESLAGASFYSDSRNDLPLLCEVDRPHVVNPDPALAAHANECGWPVLTWR</sequence>
<evidence type="ECO:0000256" key="2">
    <source>
        <dbReference type="ARBA" id="ARBA00009184"/>
    </source>
</evidence>
<gene>
    <name evidence="11" type="ORF">BJG93_20270</name>
</gene>
<evidence type="ECO:0000256" key="6">
    <source>
        <dbReference type="ARBA" id="ARBA00022801"/>
    </source>
</evidence>
<reference evidence="11" key="2">
    <citation type="submission" date="2021-06" db="EMBL/GenBank/DDBJ databases">
        <authorList>
            <person name="Rogers T.H."/>
            <person name="Ramsay J.P."/>
            <person name="Wang P."/>
            <person name="Terpolilli J."/>
        </authorList>
    </citation>
    <scope>NUCLEOTIDE SEQUENCE</scope>
    <source>
        <strain evidence="11">WSM5005</strain>
    </source>
</reference>
<reference evidence="11" key="1">
    <citation type="submission" date="2016-09" db="EMBL/GenBank/DDBJ databases">
        <title>The Complete Genome of Burkholderia sprentiae wsm5005.</title>
        <authorList>
            <person name="De Meyer S."/>
            <person name="Wang P."/>
            <person name="Terpolilli J."/>
        </authorList>
    </citation>
    <scope>NUCLEOTIDE SEQUENCE [LARGE SCALE GENOMIC DNA]</scope>
    <source>
        <strain evidence="11">WSM5005</strain>
    </source>
</reference>
<keyword evidence="7" id="KW-0460">Magnesium</keyword>
<evidence type="ECO:0000256" key="4">
    <source>
        <dbReference type="ARBA" id="ARBA00021697"/>
    </source>
</evidence>
<keyword evidence="12" id="KW-1185">Reference proteome</keyword>
<dbReference type="GO" id="GO:0004401">
    <property type="term" value="F:histidinol-phosphatase activity"/>
    <property type="evidence" value="ECO:0007669"/>
    <property type="project" value="UniProtKB-EC"/>
</dbReference>
<dbReference type="NCBIfam" id="TIGR01490">
    <property type="entry name" value="HAD-SF-IB-hyp1"/>
    <property type="match status" value="1"/>
</dbReference>
<dbReference type="Gene3D" id="1.20.1440.100">
    <property type="entry name" value="SG protein - dephosphorylation function"/>
    <property type="match status" value="1"/>
</dbReference>
<evidence type="ECO:0000256" key="7">
    <source>
        <dbReference type="ARBA" id="ARBA00022842"/>
    </source>
</evidence>
<keyword evidence="5" id="KW-0479">Metal-binding</keyword>
<dbReference type="Proteomes" id="UP000179860">
    <property type="component" value="Chromosome 2"/>
</dbReference>
<comment type="catalytic activity">
    <reaction evidence="9">
        <text>L-histidinol phosphate + H2O = L-histidinol + phosphate</text>
        <dbReference type="Rhea" id="RHEA:14465"/>
        <dbReference type="ChEBI" id="CHEBI:15377"/>
        <dbReference type="ChEBI" id="CHEBI:43474"/>
        <dbReference type="ChEBI" id="CHEBI:57699"/>
        <dbReference type="ChEBI" id="CHEBI:57980"/>
        <dbReference type="EC" id="3.1.3.15"/>
    </reaction>
    <physiologicalReaction direction="left-to-right" evidence="9">
        <dbReference type="Rhea" id="RHEA:14466"/>
    </physiologicalReaction>
</comment>
<accession>A0A1I9YN96</accession>
<dbReference type="InterPro" id="IPR050582">
    <property type="entry name" value="HAD-like_SerB"/>
</dbReference>
<dbReference type="CDD" id="cd02612">
    <property type="entry name" value="HAD_PGPPase"/>
    <property type="match status" value="1"/>
</dbReference>
<dbReference type="SUPFAM" id="SSF56784">
    <property type="entry name" value="HAD-like"/>
    <property type="match status" value="1"/>
</dbReference>
<evidence type="ECO:0000313" key="11">
    <source>
        <dbReference type="EMBL" id="APA87779.1"/>
    </source>
</evidence>
<organism evidence="11 12">
    <name type="scientific">Paraburkholderia sprentiae WSM5005</name>
    <dbReference type="NCBI Taxonomy" id="754502"/>
    <lineage>
        <taxon>Bacteria</taxon>
        <taxon>Pseudomonadati</taxon>
        <taxon>Pseudomonadota</taxon>
        <taxon>Betaproteobacteria</taxon>
        <taxon>Burkholderiales</taxon>
        <taxon>Burkholderiaceae</taxon>
        <taxon>Paraburkholderia</taxon>
    </lineage>
</organism>
<dbReference type="AlphaFoldDB" id="A0A1I9YN96"/>
<dbReference type="PANTHER" id="PTHR43344">
    <property type="entry name" value="PHOSPHOSERINE PHOSPHATASE"/>
    <property type="match status" value="1"/>
</dbReference>
<dbReference type="PANTHER" id="PTHR43344:SF13">
    <property type="entry name" value="PHOSPHATASE RV3661-RELATED"/>
    <property type="match status" value="1"/>
</dbReference>
<evidence type="ECO:0000256" key="3">
    <source>
        <dbReference type="ARBA" id="ARBA00013085"/>
    </source>
</evidence>
<dbReference type="InterPro" id="IPR036412">
    <property type="entry name" value="HAD-like_sf"/>
</dbReference>
<dbReference type="InterPro" id="IPR023214">
    <property type="entry name" value="HAD_sf"/>
</dbReference>
<dbReference type="RefSeq" id="WP_027195224.1">
    <property type="nucleotide sequence ID" value="NZ_CP017562.2"/>
</dbReference>
<dbReference type="OrthoDB" id="9784466at2"/>
<dbReference type="NCBIfam" id="TIGR01488">
    <property type="entry name" value="HAD-SF-IB"/>
    <property type="match status" value="1"/>
</dbReference>
<dbReference type="InterPro" id="IPR006385">
    <property type="entry name" value="HAD_hydro_SerB1"/>
</dbReference>
<comment type="similarity">
    <text evidence="2">Belongs to the HAD-like hydrolase superfamily. SerB family.</text>
</comment>
<evidence type="ECO:0000256" key="8">
    <source>
        <dbReference type="ARBA" id="ARBA00033209"/>
    </source>
</evidence>
<dbReference type="KEGG" id="pspw:BJG93_20270"/>
<keyword evidence="6 11" id="KW-0378">Hydrolase</keyword>
<evidence type="ECO:0000256" key="1">
    <source>
        <dbReference type="ARBA" id="ARBA00004970"/>
    </source>
</evidence>
<dbReference type="EMBL" id="CP017562">
    <property type="protein sequence ID" value="APA87779.1"/>
    <property type="molecule type" value="Genomic_DNA"/>
</dbReference>
<proteinExistence type="inferred from homology"/>
<dbReference type="Pfam" id="PF12710">
    <property type="entry name" value="HAD"/>
    <property type="match status" value="1"/>
</dbReference>
<dbReference type="STRING" id="754502.BJG93_20270"/>
<name>A0A1I9YN96_9BURK</name>
<dbReference type="EC" id="3.1.3.15" evidence="3"/>
<comment type="pathway">
    <text evidence="1">Amino-acid biosynthesis; L-histidine biosynthesis; L-histidine from 5-phospho-alpha-D-ribose 1-diphosphate: step 8/9.</text>
</comment>
<evidence type="ECO:0000313" key="12">
    <source>
        <dbReference type="Proteomes" id="UP000179860"/>
    </source>
</evidence>
<dbReference type="GO" id="GO:0046872">
    <property type="term" value="F:metal ion binding"/>
    <property type="evidence" value="ECO:0007669"/>
    <property type="project" value="UniProtKB-KW"/>
</dbReference>
<evidence type="ECO:0000256" key="9">
    <source>
        <dbReference type="ARBA" id="ARBA00052092"/>
    </source>
</evidence>
<evidence type="ECO:0000256" key="5">
    <source>
        <dbReference type="ARBA" id="ARBA00022723"/>
    </source>
</evidence>